<dbReference type="EMBL" id="BPLQ01001908">
    <property type="protein sequence ID" value="GIX86642.1"/>
    <property type="molecule type" value="Genomic_DNA"/>
</dbReference>
<evidence type="ECO:0000256" key="1">
    <source>
        <dbReference type="SAM" id="Phobius"/>
    </source>
</evidence>
<proteinExistence type="predicted"/>
<evidence type="ECO:0000313" key="2">
    <source>
        <dbReference type="EMBL" id="GIX86642.1"/>
    </source>
</evidence>
<comment type="caution">
    <text evidence="2">The sequence shown here is derived from an EMBL/GenBank/DDBJ whole genome shotgun (WGS) entry which is preliminary data.</text>
</comment>
<gene>
    <name evidence="2" type="ORF">CDAR_260411</name>
</gene>
<organism evidence="2 3">
    <name type="scientific">Caerostris darwini</name>
    <dbReference type="NCBI Taxonomy" id="1538125"/>
    <lineage>
        <taxon>Eukaryota</taxon>
        <taxon>Metazoa</taxon>
        <taxon>Ecdysozoa</taxon>
        <taxon>Arthropoda</taxon>
        <taxon>Chelicerata</taxon>
        <taxon>Arachnida</taxon>
        <taxon>Araneae</taxon>
        <taxon>Araneomorphae</taxon>
        <taxon>Entelegynae</taxon>
        <taxon>Araneoidea</taxon>
        <taxon>Araneidae</taxon>
        <taxon>Caerostris</taxon>
    </lineage>
</organism>
<dbReference type="AlphaFoldDB" id="A0AAV4NP91"/>
<feature type="transmembrane region" description="Helical" evidence="1">
    <location>
        <begin position="34"/>
        <end position="56"/>
    </location>
</feature>
<keyword evidence="3" id="KW-1185">Reference proteome</keyword>
<protein>
    <submittedName>
        <fullName evidence="2">Uncharacterized protein</fullName>
    </submittedName>
</protein>
<keyword evidence="1" id="KW-0472">Membrane</keyword>
<keyword evidence="1" id="KW-1133">Transmembrane helix</keyword>
<dbReference type="Proteomes" id="UP001054837">
    <property type="component" value="Unassembled WGS sequence"/>
</dbReference>
<accession>A0AAV4NP91</accession>
<sequence length="169" mass="19168">MATDFDGNLFSKWPAEDQTNFDFKFPEHQHALPIVVWILLAIGVLAFICAWAYCIVMGLKERGFKNSYSSNLLSQLPTSTPFVNQNDGERYYPRHNYVQLSRSFDFVEFGNLDAPPKYSDVPQQEPTAVDPSGRFNCPTIIEEGRLESPPPAYKCDAPFEQGVGFVNYI</sequence>
<keyword evidence="1" id="KW-0812">Transmembrane</keyword>
<name>A0AAV4NP91_9ARAC</name>
<evidence type="ECO:0000313" key="3">
    <source>
        <dbReference type="Proteomes" id="UP001054837"/>
    </source>
</evidence>
<reference evidence="2 3" key="1">
    <citation type="submission" date="2021-06" db="EMBL/GenBank/DDBJ databases">
        <title>Caerostris darwini draft genome.</title>
        <authorList>
            <person name="Kono N."/>
            <person name="Arakawa K."/>
        </authorList>
    </citation>
    <scope>NUCLEOTIDE SEQUENCE [LARGE SCALE GENOMIC DNA]</scope>
</reference>